<dbReference type="InterPro" id="IPR031818">
    <property type="entry name" value="Hri1"/>
</dbReference>
<dbReference type="GO" id="GO:0003700">
    <property type="term" value="F:DNA-binding transcription factor activity"/>
    <property type="evidence" value="ECO:0007669"/>
    <property type="project" value="TreeGrafter"/>
</dbReference>
<keyword evidence="5" id="KW-0963">Cytoplasm</keyword>
<keyword evidence="9" id="KW-1185">Reference proteome</keyword>
<accession>A0A0D1XRE5</accession>
<dbReference type="GO" id="GO:0005634">
    <property type="term" value="C:nucleus"/>
    <property type="evidence" value="ECO:0007669"/>
    <property type="project" value="UniProtKB-SubCell"/>
</dbReference>
<dbReference type="GO" id="GO:0005737">
    <property type="term" value="C:cytoplasm"/>
    <property type="evidence" value="ECO:0007669"/>
    <property type="project" value="UniProtKB-SubCell"/>
</dbReference>
<dbReference type="RefSeq" id="XP_016222240.1">
    <property type="nucleotide sequence ID" value="XM_016369947.1"/>
</dbReference>
<dbReference type="OMA" id="CVCEIYS"/>
<dbReference type="Proteomes" id="UP000054302">
    <property type="component" value="Unassembled WGS sequence"/>
</dbReference>
<feature type="compositionally biased region" description="Low complexity" evidence="7">
    <location>
        <begin position="40"/>
        <end position="53"/>
    </location>
</feature>
<dbReference type="PANTHER" id="PTHR37534">
    <property type="entry name" value="TRANSCRIPTIONAL ACTIVATOR PROTEIN UGA3"/>
    <property type="match status" value="1"/>
</dbReference>
<dbReference type="GeneID" id="27323143"/>
<dbReference type="InterPro" id="IPR021858">
    <property type="entry name" value="Fun_TF"/>
</dbReference>
<keyword evidence="6" id="KW-0539">Nucleus</keyword>
<evidence type="ECO:0000313" key="8">
    <source>
        <dbReference type="EMBL" id="KIV90666.1"/>
    </source>
</evidence>
<evidence type="ECO:0000256" key="1">
    <source>
        <dbReference type="ARBA" id="ARBA00004123"/>
    </source>
</evidence>
<evidence type="ECO:0000256" key="5">
    <source>
        <dbReference type="ARBA" id="ARBA00022490"/>
    </source>
</evidence>
<dbReference type="GO" id="GO:0000976">
    <property type="term" value="F:transcription cis-regulatory region binding"/>
    <property type="evidence" value="ECO:0007669"/>
    <property type="project" value="TreeGrafter"/>
</dbReference>
<dbReference type="EMBL" id="KN847523">
    <property type="protein sequence ID" value="KIV90666.1"/>
    <property type="molecule type" value="Genomic_DNA"/>
</dbReference>
<dbReference type="VEuPathDB" id="FungiDB:PV10_05298"/>
<evidence type="ECO:0000256" key="7">
    <source>
        <dbReference type="SAM" id="MobiDB-lite"/>
    </source>
</evidence>
<dbReference type="Pfam" id="PF16815">
    <property type="entry name" value="HRI1"/>
    <property type="match status" value="1"/>
</dbReference>
<dbReference type="InterPro" id="IPR038744">
    <property type="entry name" value="Hri1_N"/>
</dbReference>
<comment type="subcellular location">
    <subcellularLocation>
        <location evidence="2">Cytoplasm</location>
    </subcellularLocation>
    <subcellularLocation>
        <location evidence="1">Nucleus</location>
    </subcellularLocation>
</comment>
<dbReference type="Pfam" id="PF11951">
    <property type="entry name" value="Fungal_trans_2"/>
    <property type="match status" value="1"/>
</dbReference>
<name>A0A0D1XRE5_EXOME</name>
<organism evidence="8 9">
    <name type="scientific">Exophiala mesophila</name>
    <name type="common">Black yeast-like fungus</name>
    <dbReference type="NCBI Taxonomy" id="212818"/>
    <lineage>
        <taxon>Eukaryota</taxon>
        <taxon>Fungi</taxon>
        <taxon>Dikarya</taxon>
        <taxon>Ascomycota</taxon>
        <taxon>Pezizomycotina</taxon>
        <taxon>Eurotiomycetes</taxon>
        <taxon>Chaetothyriomycetidae</taxon>
        <taxon>Chaetothyriales</taxon>
        <taxon>Herpotrichiellaceae</taxon>
        <taxon>Exophiala</taxon>
    </lineage>
</organism>
<gene>
    <name evidence="8" type="ORF">PV10_05298</name>
</gene>
<evidence type="ECO:0000256" key="6">
    <source>
        <dbReference type="ARBA" id="ARBA00023242"/>
    </source>
</evidence>
<evidence type="ECO:0000313" key="9">
    <source>
        <dbReference type="Proteomes" id="UP000054302"/>
    </source>
</evidence>
<protein>
    <recommendedName>
        <fullName evidence="4">Protein HRI1</fullName>
    </recommendedName>
</protein>
<evidence type="ECO:0000256" key="3">
    <source>
        <dbReference type="ARBA" id="ARBA00005229"/>
    </source>
</evidence>
<dbReference type="HOGENOM" id="CLU_371320_0_0_1"/>
<dbReference type="PANTHER" id="PTHR37534:SF15">
    <property type="entry name" value="ZN(II)2CYS6 TRANSCRIPTION FACTOR (EUROFUNG)"/>
    <property type="match status" value="1"/>
</dbReference>
<dbReference type="InterPro" id="IPR043047">
    <property type="entry name" value="Hri1_N_sf"/>
</dbReference>
<evidence type="ECO:0000256" key="4">
    <source>
        <dbReference type="ARBA" id="ARBA00017063"/>
    </source>
</evidence>
<dbReference type="Gene3D" id="2.40.128.320">
    <property type="entry name" value="Protein HRI1, N-terminal domain"/>
    <property type="match status" value="1"/>
</dbReference>
<dbReference type="CDD" id="cd11692">
    <property type="entry name" value="HRI1_N_like"/>
    <property type="match status" value="1"/>
</dbReference>
<dbReference type="OrthoDB" id="4045395at2759"/>
<dbReference type="STRING" id="212818.A0A0D1XRE5"/>
<comment type="similarity">
    <text evidence="3">Belongs to the HRI1 family.</text>
</comment>
<evidence type="ECO:0000256" key="2">
    <source>
        <dbReference type="ARBA" id="ARBA00004496"/>
    </source>
</evidence>
<dbReference type="AlphaFoldDB" id="A0A0D1XRE5"/>
<reference evidence="8 9" key="1">
    <citation type="submission" date="2015-01" db="EMBL/GenBank/DDBJ databases">
        <title>The Genome Sequence of Exophiala mesophila CBS40295.</title>
        <authorList>
            <consortium name="The Broad Institute Genomics Platform"/>
            <person name="Cuomo C."/>
            <person name="de Hoog S."/>
            <person name="Gorbushina A."/>
            <person name="Stielow B."/>
            <person name="Teixiera M."/>
            <person name="Abouelleil A."/>
            <person name="Chapman S.B."/>
            <person name="Priest M."/>
            <person name="Young S.K."/>
            <person name="Wortman J."/>
            <person name="Nusbaum C."/>
            <person name="Birren B."/>
        </authorList>
    </citation>
    <scope>NUCLEOTIDE SEQUENCE [LARGE SCALE GENOMIC DNA]</scope>
    <source>
        <strain evidence="8 9">CBS 40295</strain>
    </source>
</reference>
<dbReference type="GO" id="GO:0045944">
    <property type="term" value="P:positive regulation of transcription by RNA polymerase II"/>
    <property type="evidence" value="ECO:0007669"/>
    <property type="project" value="TreeGrafter"/>
</dbReference>
<feature type="region of interest" description="Disordered" evidence="7">
    <location>
        <begin position="1"/>
        <end position="64"/>
    </location>
</feature>
<proteinExistence type="inferred from homology"/>
<sequence>MPWCLDPIMGAPDASGADKGVTSPNPDVADVPKQRPPPSTGRQPQQQQQLPSTNAVSIDPATSKPLGIRTDLPIQVLSPQILELDILSSWTAAEKSLWSHYITTASMVASHVQLRDQMCLQILPMVMHLPSLLYGTLALSALHRSAMLDTVSTQFRPDDTISNLMSKSLRHLRQEITSHTFHQRLILLHTIRTLCVCEIYSGKADSTWRIHVQGARAILHSTNPSPHVGRSSEPHWLTLRWYNSMEALTALTHRGPALDTEAQIQRFTKNNLLDDPDDHTLDIYTGYSADLNNVFKNIGLLSAQRQALLKFGSNNFDTEAHKDLDSQIDHLESTVQAMICRDGKDGLRLPANLTLHKDELDQFIACNLAYQHSALLHIYRRLQNKSTDSVDVQSSVHKILEVVTRVLPMQPLSPWALLTTPLFSAGCDALGQDRVLIRRLLCDLYATLRIRNILRAIDILDRHWEMPPLPTCKVSQPRWASLQLDASIPLFLLKSQNQLTHLSNMSTSVRASTRTSIRWPPAEASEPTDTLVLSVGDYYVDLRVALIDNSIDWALAGQHHVISNDPVTVRFSHPFDSHYVFGQVEGPPDDGLFTELPNGDELETGVMPAPHLGGKVLPYEEVWHQLNPMRNSSDGDNGSPSWILESVDGTRSTDGGVTVKSYYAKTGRYYLALRRKEDASRSILSFSAVRQDWDEAQCIWVTKYEIGDITGMFVIRDGVENEEKWFEGDQVAIGSEEEACIVRAVALQS</sequence>